<evidence type="ECO:0000313" key="3">
    <source>
        <dbReference type="Proteomes" id="UP000236725"/>
    </source>
</evidence>
<accession>A0A8G2BX42</accession>
<dbReference type="AlphaFoldDB" id="A0A8G2BX42"/>
<name>A0A8G2BX42_9BACT</name>
<organism evidence="2 3">
    <name type="scientific">Parabacteroides chinchillae</name>
    <dbReference type="NCBI Taxonomy" id="871327"/>
    <lineage>
        <taxon>Bacteria</taxon>
        <taxon>Pseudomonadati</taxon>
        <taxon>Bacteroidota</taxon>
        <taxon>Bacteroidia</taxon>
        <taxon>Bacteroidales</taxon>
        <taxon>Tannerellaceae</taxon>
        <taxon>Parabacteroides</taxon>
    </lineage>
</organism>
<dbReference type="GO" id="GO:0016757">
    <property type="term" value="F:glycosyltransferase activity"/>
    <property type="evidence" value="ECO:0007669"/>
    <property type="project" value="InterPro"/>
</dbReference>
<dbReference type="Pfam" id="PF00534">
    <property type="entry name" value="Glycos_transf_1"/>
    <property type="match status" value="1"/>
</dbReference>
<protein>
    <submittedName>
        <fullName evidence="2">Glycosyltransferase involved in cell wall bisynthesis</fullName>
    </submittedName>
</protein>
<evidence type="ECO:0000313" key="2">
    <source>
        <dbReference type="EMBL" id="SEF99011.1"/>
    </source>
</evidence>
<keyword evidence="3" id="KW-1185">Reference proteome</keyword>
<dbReference type="RefSeq" id="WP_103983641.1">
    <property type="nucleotide sequence ID" value="NZ_FNVS01000011.1"/>
</dbReference>
<keyword evidence="2" id="KW-0808">Transferase</keyword>
<dbReference type="Gene3D" id="3.40.50.2000">
    <property type="entry name" value="Glycogen Phosphorylase B"/>
    <property type="match status" value="2"/>
</dbReference>
<comment type="caution">
    <text evidence="2">The sequence shown here is derived from an EMBL/GenBank/DDBJ whole genome shotgun (WGS) entry which is preliminary data.</text>
</comment>
<sequence>MNILLCNNSPFTPNNSFYWFYKQLTDQLTNDSYESCLYFAYLERSEESVNGVLLPDNNRYNTQKNVETIVHFIREKKIQVIFNFYLPIWEIEDFFSAIKREIPTIKFVELIHNCPNHTIQLKKYCLLNSFPRIRSKTIKDSIISLFPNLYLFLLKKKISKDNRHAYNLHDAVVVLSPSYIKEYLAIVKVKNPHKVFVIPNSLAPSSFYQSNIPIEEKSKEIVFCASLRVEKAVWILLKVWEKIQYKIPEWRLTIVGDGEYMFYCKEVIDSLNLERIELKGFTNSRPLIDRASILCLTSVIEGLPTVFLEAMSMGVVPVGFNSFSAIYDMIDNWKNGVIVPAFDIEKYAESLVELASNDELRCSMAKEAKFKVQQYNISDVYAKWLYLFKKIKLL</sequence>
<dbReference type="Proteomes" id="UP000236725">
    <property type="component" value="Unassembled WGS sequence"/>
</dbReference>
<reference evidence="2 3" key="1">
    <citation type="submission" date="2016-10" db="EMBL/GenBank/DDBJ databases">
        <authorList>
            <person name="Varghese N."/>
            <person name="Submissions S."/>
        </authorList>
    </citation>
    <scope>NUCLEOTIDE SEQUENCE [LARGE SCALE GENOMIC DNA]</scope>
    <source>
        <strain evidence="2 3">DSM 29073</strain>
    </source>
</reference>
<evidence type="ECO:0000259" key="1">
    <source>
        <dbReference type="Pfam" id="PF00534"/>
    </source>
</evidence>
<feature type="domain" description="Glycosyl transferase family 1" evidence="1">
    <location>
        <begin position="211"/>
        <end position="369"/>
    </location>
</feature>
<dbReference type="SUPFAM" id="SSF53756">
    <property type="entry name" value="UDP-Glycosyltransferase/glycogen phosphorylase"/>
    <property type="match status" value="1"/>
</dbReference>
<dbReference type="InterPro" id="IPR001296">
    <property type="entry name" value="Glyco_trans_1"/>
</dbReference>
<dbReference type="EMBL" id="FNVS01000011">
    <property type="protein sequence ID" value="SEF99011.1"/>
    <property type="molecule type" value="Genomic_DNA"/>
</dbReference>
<gene>
    <name evidence="2" type="ORF">SAMN05444001_11160</name>
</gene>
<dbReference type="PANTHER" id="PTHR12526">
    <property type="entry name" value="GLYCOSYLTRANSFERASE"/>
    <property type="match status" value="1"/>
</dbReference>
<proteinExistence type="predicted"/>